<dbReference type="RefSeq" id="WP_285672241.1">
    <property type="nucleotide sequence ID" value="NZ_BSYI01000019.1"/>
</dbReference>
<feature type="domain" description="GSCFA" evidence="2">
    <location>
        <begin position="56"/>
        <end position="315"/>
    </location>
</feature>
<dbReference type="Proteomes" id="UP001239909">
    <property type="component" value="Unassembled WGS sequence"/>
</dbReference>
<dbReference type="SUPFAM" id="SSF52266">
    <property type="entry name" value="SGNH hydrolase"/>
    <property type="match status" value="1"/>
</dbReference>
<sequence>MADQGRTRRRPPRRTEARATGFESWSTGPNNARGRIAKGVVVPEGVAGFRLTPRARVFHVGPEFARQLEAALAAAGVRVTSRDPEHELREVRENPVRGHLNKYSPASIAQELDWAVDPARFPREGLVPAGDVMADPFLHERAAHGGIEALLARRRQVSAYFAQAFAADMVVVTLGTVETWFDRRTKRALNNPPLQRIYDEEPDRFSVRRLDTAEVGANLKTITSRLKARNPKQKVVLTVSPVPLERTYGPEDVIVANFAGKSVLHAAAVECAAALPQVDYFPAYEAVLTSDPALVWQPDRRTVRDEMIAAITRSFVERYGLFIAADSKTAGSA</sequence>
<proteinExistence type="predicted"/>
<evidence type="ECO:0000313" key="4">
    <source>
        <dbReference type="Proteomes" id="UP001239909"/>
    </source>
</evidence>
<evidence type="ECO:0000259" key="2">
    <source>
        <dbReference type="Pfam" id="PF08885"/>
    </source>
</evidence>
<comment type="caution">
    <text evidence="3">The sequence shown here is derived from an EMBL/GenBank/DDBJ whole genome shotgun (WGS) entry which is preliminary data.</text>
</comment>
<protein>
    <recommendedName>
        <fullName evidence="2">GSCFA domain-containing protein</fullName>
    </recommendedName>
</protein>
<dbReference type="InterPro" id="IPR014982">
    <property type="entry name" value="GSCFA"/>
</dbReference>
<evidence type="ECO:0000313" key="3">
    <source>
        <dbReference type="EMBL" id="GMG83447.1"/>
    </source>
</evidence>
<organism evidence="3 4">
    <name type="scientific">Paralimibaculum aggregatum</name>
    <dbReference type="NCBI Taxonomy" id="3036245"/>
    <lineage>
        <taxon>Bacteria</taxon>
        <taxon>Pseudomonadati</taxon>
        <taxon>Pseudomonadota</taxon>
        <taxon>Alphaproteobacteria</taxon>
        <taxon>Rhodobacterales</taxon>
        <taxon>Paracoccaceae</taxon>
        <taxon>Paralimibaculum</taxon>
    </lineage>
</organism>
<dbReference type="Pfam" id="PF08885">
    <property type="entry name" value="GSCFA"/>
    <property type="match status" value="1"/>
</dbReference>
<name>A0ABQ6LJK9_9RHOB</name>
<accession>A0ABQ6LJK9</accession>
<keyword evidence="4" id="KW-1185">Reference proteome</keyword>
<dbReference type="EMBL" id="BSYI01000019">
    <property type="protein sequence ID" value="GMG83447.1"/>
    <property type="molecule type" value="Genomic_DNA"/>
</dbReference>
<gene>
    <name evidence="3" type="ORF">LNKW23_26600</name>
</gene>
<feature type="region of interest" description="Disordered" evidence="1">
    <location>
        <begin position="1"/>
        <end position="30"/>
    </location>
</feature>
<reference evidence="3 4" key="1">
    <citation type="submission" date="2023-04" db="EMBL/GenBank/DDBJ databases">
        <title>Marinoamorphus aggregata gen. nov., sp. Nov., isolate from tissue of brittle star Ophioplocus japonicus.</title>
        <authorList>
            <person name="Kawano K."/>
            <person name="Sawayama S."/>
            <person name="Nakagawa S."/>
        </authorList>
    </citation>
    <scope>NUCLEOTIDE SEQUENCE [LARGE SCALE GENOMIC DNA]</scope>
    <source>
        <strain evidence="3 4">NKW23</strain>
    </source>
</reference>
<evidence type="ECO:0000256" key="1">
    <source>
        <dbReference type="SAM" id="MobiDB-lite"/>
    </source>
</evidence>